<dbReference type="AlphaFoldDB" id="A0A367XGI3"/>
<name>A0A367XGI3_9PROT</name>
<organism evidence="2 3">
    <name type="scientific">Thalassospira profundimaris</name>
    <dbReference type="NCBI Taxonomy" id="502049"/>
    <lineage>
        <taxon>Bacteria</taxon>
        <taxon>Pseudomonadati</taxon>
        <taxon>Pseudomonadota</taxon>
        <taxon>Alphaproteobacteria</taxon>
        <taxon>Rhodospirillales</taxon>
        <taxon>Thalassospiraceae</taxon>
        <taxon>Thalassospira</taxon>
    </lineage>
</organism>
<dbReference type="Proteomes" id="UP000252517">
    <property type="component" value="Unassembled WGS sequence"/>
</dbReference>
<keyword evidence="1" id="KW-1133">Transmembrane helix</keyword>
<reference evidence="2 3" key="1">
    <citation type="submission" date="2014-07" db="EMBL/GenBank/DDBJ databases">
        <title>Draft genome sequence of Thalassospira profundimaris S25-3-2.</title>
        <authorList>
            <person name="Lai Q."/>
            <person name="Shao Z."/>
        </authorList>
    </citation>
    <scope>NUCLEOTIDE SEQUENCE [LARGE SCALE GENOMIC DNA]</scope>
    <source>
        <strain evidence="2 3">S25-3-2</strain>
    </source>
</reference>
<evidence type="ECO:0000313" key="2">
    <source>
        <dbReference type="EMBL" id="RCK52230.1"/>
    </source>
</evidence>
<gene>
    <name evidence="2" type="ORF">TH25_06795</name>
</gene>
<keyword evidence="1" id="KW-0812">Transmembrane</keyword>
<evidence type="ECO:0008006" key="4">
    <source>
        <dbReference type="Google" id="ProtNLM"/>
    </source>
</evidence>
<keyword evidence="1" id="KW-0472">Membrane</keyword>
<proteinExistence type="predicted"/>
<sequence length="80" mass="9184">MPTHIDHVTRHARHQSRPGLELITGILAWFPFLGHHWRQKRKIARDTAFLKHAPAELLDDIGLARDQIDVACKTGDCWPV</sequence>
<dbReference type="EMBL" id="JPWH01000004">
    <property type="protein sequence ID" value="RCK52230.1"/>
    <property type="molecule type" value="Genomic_DNA"/>
</dbReference>
<protein>
    <recommendedName>
        <fullName evidence="4">DUF1127 domain-containing protein</fullName>
    </recommendedName>
</protein>
<comment type="caution">
    <text evidence="2">The sequence shown here is derived from an EMBL/GenBank/DDBJ whole genome shotgun (WGS) entry which is preliminary data.</text>
</comment>
<evidence type="ECO:0000256" key="1">
    <source>
        <dbReference type="SAM" id="Phobius"/>
    </source>
</evidence>
<accession>A0A367XGI3</accession>
<evidence type="ECO:0000313" key="3">
    <source>
        <dbReference type="Proteomes" id="UP000252517"/>
    </source>
</evidence>
<feature type="transmembrane region" description="Helical" evidence="1">
    <location>
        <begin position="20"/>
        <end position="37"/>
    </location>
</feature>